<organism evidence="1 2">
    <name type="scientific">Parascaris equorum</name>
    <name type="common">Equine roundworm</name>
    <dbReference type="NCBI Taxonomy" id="6256"/>
    <lineage>
        <taxon>Eukaryota</taxon>
        <taxon>Metazoa</taxon>
        <taxon>Ecdysozoa</taxon>
        <taxon>Nematoda</taxon>
        <taxon>Chromadorea</taxon>
        <taxon>Rhabditida</taxon>
        <taxon>Spirurina</taxon>
        <taxon>Ascaridomorpha</taxon>
        <taxon>Ascaridoidea</taxon>
        <taxon>Ascarididae</taxon>
        <taxon>Parascaris</taxon>
    </lineage>
</organism>
<proteinExistence type="predicted"/>
<keyword evidence="1" id="KW-1185">Reference proteome</keyword>
<protein>
    <submittedName>
        <fullName evidence="2">Uncharacterized protein</fullName>
    </submittedName>
</protein>
<accession>A0A914RQN0</accession>
<name>A0A914RQN0_PAREQ</name>
<reference evidence="2" key="1">
    <citation type="submission" date="2022-11" db="UniProtKB">
        <authorList>
            <consortium name="WormBaseParasite"/>
        </authorList>
    </citation>
    <scope>IDENTIFICATION</scope>
</reference>
<evidence type="ECO:0000313" key="1">
    <source>
        <dbReference type="Proteomes" id="UP000887564"/>
    </source>
</evidence>
<dbReference type="AlphaFoldDB" id="A0A914RQN0"/>
<evidence type="ECO:0000313" key="2">
    <source>
        <dbReference type="WBParaSite" id="PEQ_0000423901-mRNA-1"/>
    </source>
</evidence>
<dbReference type="Proteomes" id="UP000887564">
    <property type="component" value="Unplaced"/>
</dbReference>
<sequence length="90" mass="9613">MCNAGARLGAPLVALRHMCIANACFFFSSEKLLEADGLKFAEPVKHIKVFEGIPIEVGKAAISEVESRFLLCPLCASAGDMSFCIHLADA</sequence>
<dbReference type="WBParaSite" id="PEQ_0000423901-mRNA-1">
    <property type="protein sequence ID" value="PEQ_0000423901-mRNA-1"/>
    <property type="gene ID" value="PEQ_0000423901"/>
</dbReference>